<dbReference type="Proteomes" id="UP000249061">
    <property type="component" value="Unassembled WGS sequence"/>
</dbReference>
<feature type="transmembrane region" description="Helical" evidence="5">
    <location>
        <begin position="193"/>
        <end position="211"/>
    </location>
</feature>
<evidence type="ECO:0000313" key="6">
    <source>
        <dbReference type="EMBL" id="PZR18477.1"/>
    </source>
</evidence>
<organism evidence="6 7">
    <name type="scientific">Archangium gephyra</name>
    <dbReference type="NCBI Taxonomy" id="48"/>
    <lineage>
        <taxon>Bacteria</taxon>
        <taxon>Pseudomonadati</taxon>
        <taxon>Myxococcota</taxon>
        <taxon>Myxococcia</taxon>
        <taxon>Myxococcales</taxon>
        <taxon>Cystobacterineae</taxon>
        <taxon>Archangiaceae</taxon>
        <taxon>Archangium</taxon>
    </lineage>
</organism>
<evidence type="ECO:0000256" key="5">
    <source>
        <dbReference type="SAM" id="Phobius"/>
    </source>
</evidence>
<protein>
    <submittedName>
        <fullName evidence="6">Uncharacterized protein</fullName>
    </submittedName>
</protein>
<feature type="transmembrane region" description="Helical" evidence="5">
    <location>
        <begin position="361"/>
        <end position="378"/>
    </location>
</feature>
<gene>
    <name evidence="6" type="ORF">DI536_00930</name>
</gene>
<feature type="transmembrane region" description="Helical" evidence="5">
    <location>
        <begin position="454"/>
        <end position="473"/>
    </location>
</feature>
<dbReference type="GO" id="GO:0016765">
    <property type="term" value="F:transferase activity, transferring alkyl or aryl (other than methyl) groups"/>
    <property type="evidence" value="ECO:0007669"/>
    <property type="project" value="InterPro"/>
</dbReference>
<evidence type="ECO:0000313" key="7">
    <source>
        <dbReference type="Proteomes" id="UP000249061"/>
    </source>
</evidence>
<feature type="transmembrane region" description="Helical" evidence="5">
    <location>
        <begin position="246"/>
        <end position="265"/>
    </location>
</feature>
<sequence length="475" mass="51182">MLERLFRAADRRKWTLALAIATPVWIALMRMLLERYLSLGDVPLRRPAFPWFAHIVTFYLTMSVTLSAVLVVLGRLQWKQAMNQVGMGLALGCLPPIIDTLVLGRGKFAYEYAPSSFPWLLSGPNSVLPPGETTTLWLTIALMTFAVWRASKSVLRTFATTVTTYALVLIFLVGIPAGSQWLSARTAMAPSDWRNALFGVAAMFGVVTLLGQWKRVVTRVPQVLLPMLFVALGAAQRGVFDGPATLAAVMVALLGIGFTLANDWYDRREDEAAGRTTTLDENAAEWLALVPLVFVAHVLATRVELGLALVGFAVVSFAYHADPLRLKCVFPLSYKTEGFLGGLCFFAGLVAATDQQPSTQSLWIALLVTIGTPIALVFKDLKDVEADAQAGVKTAFVVGEKRGVSRLTLRRIAAAGLTLSLVLVSVWSGQLALIAVALAAPTALIFVKNETRAVIAATLLAEVLLAASVAAKLSA</sequence>
<comment type="caution">
    <text evidence="6">The sequence shown here is derived from an EMBL/GenBank/DDBJ whole genome shotgun (WGS) entry which is preliminary data.</text>
</comment>
<dbReference type="InterPro" id="IPR000537">
    <property type="entry name" value="UbiA_prenyltransferase"/>
</dbReference>
<proteinExistence type="predicted"/>
<dbReference type="EMBL" id="QFQP01000001">
    <property type="protein sequence ID" value="PZR18477.1"/>
    <property type="molecule type" value="Genomic_DNA"/>
</dbReference>
<evidence type="ECO:0000256" key="1">
    <source>
        <dbReference type="ARBA" id="ARBA00004141"/>
    </source>
</evidence>
<dbReference type="GO" id="GO:0016020">
    <property type="term" value="C:membrane"/>
    <property type="evidence" value="ECO:0007669"/>
    <property type="project" value="UniProtKB-SubCell"/>
</dbReference>
<keyword evidence="2 5" id="KW-0812">Transmembrane</keyword>
<evidence type="ECO:0000256" key="4">
    <source>
        <dbReference type="ARBA" id="ARBA00023136"/>
    </source>
</evidence>
<dbReference type="AlphaFoldDB" id="A0A2W5TWI8"/>
<feature type="transmembrane region" description="Helical" evidence="5">
    <location>
        <begin position="427"/>
        <end position="447"/>
    </location>
</feature>
<feature type="transmembrane region" description="Helical" evidence="5">
    <location>
        <begin position="14"/>
        <end position="32"/>
    </location>
</feature>
<comment type="subcellular location">
    <subcellularLocation>
        <location evidence="1">Membrane</location>
        <topology evidence="1">Multi-pass membrane protein</topology>
    </subcellularLocation>
</comment>
<evidence type="ECO:0000256" key="3">
    <source>
        <dbReference type="ARBA" id="ARBA00022989"/>
    </source>
</evidence>
<feature type="transmembrane region" description="Helical" evidence="5">
    <location>
        <begin position="162"/>
        <end position="181"/>
    </location>
</feature>
<evidence type="ECO:0000256" key="2">
    <source>
        <dbReference type="ARBA" id="ARBA00022692"/>
    </source>
</evidence>
<reference evidence="6 7" key="1">
    <citation type="submission" date="2017-08" db="EMBL/GenBank/DDBJ databases">
        <title>Infants hospitalized years apart are colonized by the same room-sourced microbial strains.</title>
        <authorList>
            <person name="Brooks B."/>
            <person name="Olm M.R."/>
            <person name="Firek B.A."/>
            <person name="Baker R."/>
            <person name="Thomas B.C."/>
            <person name="Morowitz M.J."/>
            <person name="Banfield J.F."/>
        </authorList>
    </citation>
    <scope>NUCLEOTIDE SEQUENCE [LARGE SCALE GENOMIC DNA]</scope>
    <source>
        <strain evidence="6">S2_003_000_R2_14</strain>
    </source>
</reference>
<feature type="transmembrane region" description="Helical" evidence="5">
    <location>
        <begin position="286"/>
        <end position="318"/>
    </location>
</feature>
<feature type="transmembrane region" description="Helical" evidence="5">
    <location>
        <begin position="338"/>
        <end position="354"/>
    </location>
</feature>
<name>A0A2W5TWI8_9BACT</name>
<keyword evidence="4 5" id="KW-0472">Membrane</keyword>
<feature type="transmembrane region" description="Helical" evidence="5">
    <location>
        <begin position="52"/>
        <end position="73"/>
    </location>
</feature>
<dbReference type="Pfam" id="PF01040">
    <property type="entry name" value="UbiA"/>
    <property type="match status" value="1"/>
</dbReference>
<keyword evidence="3 5" id="KW-1133">Transmembrane helix</keyword>
<accession>A0A2W5TWI8</accession>